<protein>
    <submittedName>
        <fullName evidence="1">Uncharacterized protein</fullName>
    </submittedName>
</protein>
<dbReference type="RefSeq" id="WP_206100746.1">
    <property type="nucleotide sequence ID" value="NZ_CP070969.1"/>
</dbReference>
<sequence length="56" mass="6270">MPFKIVLYAEKADLRPGVDFCSSAKPNFITVADPVPKCKKEQTVPGWEWSAPVYTI</sequence>
<evidence type="ECO:0000313" key="1">
    <source>
        <dbReference type="EMBL" id="QSF43092.1"/>
    </source>
</evidence>
<dbReference type="EMBL" id="CP070969">
    <property type="protein sequence ID" value="QSF43092.1"/>
    <property type="molecule type" value="Genomic_DNA"/>
</dbReference>
<proteinExistence type="predicted"/>
<accession>A0ABX7L520</accession>
<evidence type="ECO:0000313" key="2">
    <source>
        <dbReference type="Proteomes" id="UP000663452"/>
    </source>
</evidence>
<gene>
    <name evidence="1" type="ORF">JRJ22_17580</name>
</gene>
<name>A0ABX7L520_9BACL</name>
<reference evidence="1 2" key="1">
    <citation type="submission" date="2021-02" db="EMBL/GenBank/DDBJ databases">
        <title>Paenibacillus tianjinensis sp. nov.</title>
        <authorList>
            <person name="Liu H."/>
        </authorList>
    </citation>
    <scope>NUCLEOTIDE SEQUENCE [LARGE SCALE GENOMIC DNA]</scope>
    <source>
        <strain evidence="1 2">TB2019</strain>
    </source>
</reference>
<keyword evidence="2" id="KW-1185">Reference proteome</keyword>
<organism evidence="1 2">
    <name type="scientific">Paenibacillus tianjinensis</name>
    <dbReference type="NCBI Taxonomy" id="2810347"/>
    <lineage>
        <taxon>Bacteria</taxon>
        <taxon>Bacillati</taxon>
        <taxon>Bacillota</taxon>
        <taxon>Bacilli</taxon>
        <taxon>Bacillales</taxon>
        <taxon>Paenibacillaceae</taxon>
        <taxon>Paenibacillus</taxon>
    </lineage>
</organism>
<dbReference type="Proteomes" id="UP000663452">
    <property type="component" value="Chromosome"/>
</dbReference>